<sequence>MEHRKRFVLFGYENEYFSYATFQLTKSNKKYADENDIRKNHLFVYGAAAGGSLQQELPGSQTQ</sequence>
<name>A0A1G6ZWK9_NIADE</name>
<dbReference type="STRING" id="1285928.SAMN04487894_11970"/>
<protein>
    <submittedName>
        <fullName evidence="1">Uncharacterized protein</fullName>
    </submittedName>
</protein>
<dbReference type="Proteomes" id="UP000198757">
    <property type="component" value="Unassembled WGS sequence"/>
</dbReference>
<accession>A0A1G6ZWK9</accession>
<gene>
    <name evidence="1" type="ORF">SAMN04487894_11970</name>
</gene>
<reference evidence="2" key="1">
    <citation type="submission" date="2016-10" db="EMBL/GenBank/DDBJ databases">
        <authorList>
            <person name="Varghese N."/>
            <person name="Submissions S."/>
        </authorList>
    </citation>
    <scope>NUCLEOTIDE SEQUENCE [LARGE SCALE GENOMIC DNA]</scope>
    <source>
        <strain evidence="2">DSM 25811 / CCM 8410 / LMG 26954 / E90</strain>
    </source>
</reference>
<proteinExistence type="predicted"/>
<evidence type="ECO:0000313" key="2">
    <source>
        <dbReference type="Proteomes" id="UP000198757"/>
    </source>
</evidence>
<dbReference type="EMBL" id="FMZO01000019">
    <property type="protein sequence ID" value="SDE06215.1"/>
    <property type="molecule type" value="Genomic_DNA"/>
</dbReference>
<keyword evidence="2" id="KW-1185">Reference proteome</keyword>
<evidence type="ECO:0000313" key="1">
    <source>
        <dbReference type="EMBL" id="SDE06215.1"/>
    </source>
</evidence>
<dbReference type="AlphaFoldDB" id="A0A1G6ZWK9"/>
<organism evidence="1 2">
    <name type="scientific">Niabella drilacis (strain DSM 25811 / CCM 8410 / CCUG 62505 / LMG 26954 / E90)</name>
    <dbReference type="NCBI Taxonomy" id="1285928"/>
    <lineage>
        <taxon>Bacteria</taxon>
        <taxon>Pseudomonadati</taxon>
        <taxon>Bacteroidota</taxon>
        <taxon>Chitinophagia</taxon>
        <taxon>Chitinophagales</taxon>
        <taxon>Chitinophagaceae</taxon>
        <taxon>Niabella</taxon>
    </lineage>
</organism>